<sequence>MEVENPKKSHELKHLGFVRVATIHAVVCISSLYDYAKRNSGPLRSTVGTVEGAVTAVVGPVYEKFKGVPDDLLAFLDEKADEASHKFDEHAPPIAKKIAYQVHGLFEIASHKAQKLVHEAQTGGPWAAFHYAGRESKQLVLSQSVKVWDKLNEVPPLHNVAEMAVPTAAHWSKKYNHTVKKMSRKGYPVFGYFPLIPVDEMAKAFKQGQAEEKEDTGAVHDSSSDSD</sequence>
<reference evidence="4 6" key="3">
    <citation type="submission" date="2017-11" db="EMBL/GenBank/DDBJ databases">
        <title>De-novo sequencing of pomegranate (Punica granatum L.) genome.</title>
        <authorList>
            <person name="Akparov Z."/>
            <person name="Amiraslanov A."/>
            <person name="Hajiyeva S."/>
            <person name="Abbasov M."/>
            <person name="Kaur K."/>
            <person name="Hamwieh A."/>
            <person name="Solovyev V."/>
            <person name="Salamov A."/>
            <person name="Braich B."/>
            <person name="Kosarev P."/>
            <person name="Mahmoud A."/>
            <person name="Hajiyev E."/>
            <person name="Babayeva S."/>
            <person name="Izzatullayeva V."/>
            <person name="Mammadov A."/>
            <person name="Mammadov A."/>
            <person name="Sharifova S."/>
            <person name="Ojaghi J."/>
            <person name="Eynullazada K."/>
            <person name="Bayramov B."/>
            <person name="Abdulazimova A."/>
            <person name="Shahmuradov I."/>
        </authorList>
    </citation>
    <scope>NUCLEOTIDE SEQUENCE [LARGE SCALE GENOMIC DNA]</scope>
    <source>
        <strain evidence="4">AG2017</strain>
        <strain evidence="6">cv. AG2017</strain>
        <tissue evidence="4">Leaf</tissue>
    </source>
</reference>
<protein>
    <recommendedName>
        <fullName evidence="7">REF/SRPP-like protein At1g67360</fullName>
    </recommendedName>
</protein>
<dbReference type="EMBL" id="PGOL01000105">
    <property type="protein sequence ID" value="PKI77000.1"/>
    <property type="molecule type" value="Genomic_DNA"/>
</dbReference>
<dbReference type="PANTHER" id="PTHR33732">
    <property type="entry name" value="REF/SRPP-LIKE PROTEIN OS05G0151300/LOC_OS05G05940"/>
    <property type="match status" value="1"/>
</dbReference>
<dbReference type="Pfam" id="PF05755">
    <property type="entry name" value="REF"/>
    <property type="match status" value="1"/>
</dbReference>
<dbReference type="Proteomes" id="UP000233551">
    <property type="component" value="Unassembled WGS sequence"/>
</dbReference>
<comment type="similarity">
    <text evidence="1">Belongs to the REF/SRPP family.</text>
</comment>
<dbReference type="AlphaFoldDB" id="A0A218WUK9"/>
<dbReference type="EMBL" id="MTKT01003224">
    <property type="protein sequence ID" value="OWM76208.1"/>
    <property type="molecule type" value="Genomic_DNA"/>
</dbReference>
<dbReference type="STRING" id="22663.A0A218WUK9"/>
<accession>A0A218WUK9</accession>
<organism evidence="3 5">
    <name type="scientific">Punica granatum</name>
    <name type="common">Pomegranate</name>
    <dbReference type="NCBI Taxonomy" id="22663"/>
    <lineage>
        <taxon>Eukaryota</taxon>
        <taxon>Viridiplantae</taxon>
        <taxon>Streptophyta</taxon>
        <taxon>Embryophyta</taxon>
        <taxon>Tracheophyta</taxon>
        <taxon>Spermatophyta</taxon>
        <taxon>Magnoliopsida</taxon>
        <taxon>eudicotyledons</taxon>
        <taxon>Gunneridae</taxon>
        <taxon>Pentapetalae</taxon>
        <taxon>rosids</taxon>
        <taxon>malvids</taxon>
        <taxon>Myrtales</taxon>
        <taxon>Lythraceae</taxon>
        <taxon>Punica</taxon>
    </lineage>
</organism>
<feature type="region of interest" description="Disordered" evidence="2">
    <location>
        <begin position="206"/>
        <end position="227"/>
    </location>
</feature>
<evidence type="ECO:0000256" key="2">
    <source>
        <dbReference type="SAM" id="MobiDB-lite"/>
    </source>
</evidence>
<comment type="caution">
    <text evidence="3">The sequence shown here is derived from an EMBL/GenBank/DDBJ whole genome shotgun (WGS) entry which is preliminary data.</text>
</comment>
<evidence type="ECO:0000313" key="3">
    <source>
        <dbReference type="EMBL" id="OWM76208.1"/>
    </source>
</evidence>
<proteinExistence type="inferred from homology"/>
<keyword evidence="6" id="KW-1185">Reference proteome</keyword>
<evidence type="ECO:0000313" key="5">
    <source>
        <dbReference type="Proteomes" id="UP000197138"/>
    </source>
</evidence>
<evidence type="ECO:0000256" key="1">
    <source>
        <dbReference type="ARBA" id="ARBA00009737"/>
    </source>
</evidence>
<evidence type="ECO:0000313" key="6">
    <source>
        <dbReference type="Proteomes" id="UP000233551"/>
    </source>
</evidence>
<dbReference type="Proteomes" id="UP000197138">
    <property type="component" value="Unassembled WGS sequence"/>
</dbReference>
<evidence type="ECO:0000313" key="4">
    <source>
        <dbReference type="EMBL" id="PKI77000.1"/>
    </source>
</evidence>
<name>A0A218WUK9_PUNGR</name>
<dbReference type="InterPro" id="IPR008802">
    <property type="entry name" value="REF"/>
</dbReference>
<feature type="compositionally biased region" description="Basic and acidic residues" evidence="2">
    <location>
        <begin position="209"/>
        <end position="218"/>
    </location>
</feature>
<reference evidence="5" key="1">
    <citation type="journal article" date="2017" name="Plant J.">
        <title>The pomegranate (Punica granatum L.) genome and the genomics of punicalagin biosynthesis.</title>
        <authorList>
            <person name="Qin G."/>
            <person name="Xu C."/>
            <person name="Ming R."/>
            <person name="Tang H."/>
            <person name="Guyot R."/>
            <person name="Kramer E.M."/>
            <person name="Hu Y."/>
            <person name="Yi X."/>
            <person name="Qi Y."/>
            <person name="Xu X."/>
            <person name="Gao Z."/>
            <person name="Pan H."/>
            <person name="Jian J."/>
            <person name="Tian Y."/>
            <person name="Yue Z."/>
            <person name="Xu Y."/>
        </authorList>
    </citation>
    <scope>NUCLEOTIDE SEQUENCE [LARGE SCALE GENOMIC DNA]</scope>
    <source>
        <strain evidence="5">cv. Dabenzi</strain>
    </source>
</reference>
<evidence type="ECO:0008006" key="7">
    <source>
        <dbReference type="Google" id="ProtNLM"/>
    </source>
</evidence>
<gene>
    <name evidence="3" type="ORF">CDL15_Pgr009854</name>
    <name evidence="4" type="ORF">CRG98_002503</name>
</gene>
<dbReference type="PANTHER" id="PTHR33732:SF2">
    <property type="entry name" value="REF_SRPP-LIKE PROTEIN"/>
    <property type="match status" value="1"/>
</dbReference>
<reference evidence="3" key="2">
    <citation type="submission" date="2017-06" db="EMBL/GenBank/DDBJ databases">
        <title>The pomegranate genome and the genomics of punicalagin biosynthesis.</title>
        <authorList>
            <person name="Xu C."/>
        </authorList>
    </citation>
    <scope>NUCLEOTIDE SEQUENCE [LARGE SCALE GENOMIC DNA]</scope>
    <source>
        <tissue evidence="3">Fresh leaf</tissue>
    </source>
</reference>